<dbReference type="STRING" id="1314776.A0A165XY25"/>
<dbReference type="InterPro" id="IPR001841">
    <property type="entry name" value="Znf_RING"/>
</dbReference>
<dbReference type="AlphaFoldDB" id="A0A165XY25"/>
<proteinExistence type="predicted"/>
<dbReference type="GO" id="GO:0016567">
    <property type="term" value="P:protein ubiquitination"/>
    <property type="evidence" value="ECO:0007669"/>
    <property type="project" value="TreeGrafter"/>
</dbReference>
<dbReference type="PANTHER" id="PTHR13459">
    <property type="entry name" value="E3 UBIQUITIN-PROTEIN LIGASE RNF220 ISOFORM X1"/>
    <property type="match status" value="1"/>
</dbReference>
<feature type="domain" description="RING-type" evidence="3">
    <location>
        <begin position="379"/>
        <end position="418"/>
    </location>
</feature>
<dbReference type="GO" id="GO:0061630">
    <property type="term" value="F:ubiquitin protein ligase activity"/>
    <property type="evidence" value="ECO:0007669"/>
    <property type="project" value="TreeGrafter"/>
</dbReference>
<keyword evidence="1" id="KW-0862">Zinc</keyword>
<evidence type="ECO:0000313" key="5">
    <source>
        <dbReference type="Proteomes" id="UP000076798"/>
    </source>
</evidence>
<dbReference type="GO" id="GO:0008270">
    <property type="term" value="F:zinc ion binding"/>
    <property type="evidence" value="ECO:0007669"/>
    <property type="project" value="UniProtKB-KW"/>
</dbReference>
<dbReference type="OrthoDB" id="6270329at2759"/>
<dbReference type="Pfam" id="PF13923">
    <property type="entry name" value="zf-C3HC4_2"/>
    <property type="match status" value="1"/>
</dbReference>
<feature type="region of interest" description="Disordered" evidence="2">
    <location>
        <begin position="1"/>
        <end position="49"/>
    </location>
</feature>
<dbReference type="SUPFAM" id="SSF57850">
    <property type="entry name" value="RING/U-box"/>
    <property type="match status" value="1"/>
</dbReference>
<evidence type="ECO:0000259" key="3">
    <source>
        <dbReference type="PROSITE" id="PS50089"/>
    </source>
</evidence>
<name>A0A165XY25_9AGAM</name>
<organism evidence="4 5">
    <name type="scientific">Sistotremastrum suecicum HHB10207 ss-3</name>
    <dbReference type="NCBI Taxonomy" id="1314776"/>
    <lineage>
        <taxon>Eukaryota</taxon>
        <taxon>Fungi</taxon>
        <taxon>Dikarya</taxon>
        <taxon>Basidiomycota</taxon>
        <taxon>Agaricomycotina</taxon>
        <taxon>Agaricomycetes</taxon>
        <taxon>Sistotremastrales</taxon>
        <taxon>Sistotremastraceae</taxon>
        <taxon>Sistotremastrum</taxon>
    </lineage>
</organism>
<dbReference type="PROSITE" id="PS50089">
    <property type="entry name" value="ZF_RING_2"/>
    <property type="match status" value="1"/>
</dbReference>
<dbReference type="Gene3D" id="3.30.40.10">
    <property type="entry name" value="Zinc/RING finger domain, C3HC4 (zinc finger)"/>
    <property type="match status" value="1"/>
</dbReference>
<keyword evidence="1" id="KW-0479">Metal-binding</keyword>
<protein>
    <recommendedName>
        <fullName evidence="3">RING-type domain-containing protein</fullName>
    </recommendedName>
</protein>
<evidence type="ECO:0000256" key="2">
    <source>
        <dbReference type="SAM" id="MobiDB-lite"/>
    </source>
</evidence>
<dbReference type="InterPro" id="IPR013083">
    <property type="entry name" value="Znf_RING/FYVE/PHD"/>
</dbReference>
<dbReference type="PANTHER" id="PTHR13459:SF1">
    <property type="entry name" value="E3 UBIQUITIN-PROTEIN LIGASE RNF220 ISOFORM X1"/>
    <property type="match status" value="1"/>
</dbReference>
<evidence type="ECO:0000256" key="1">
    <source>
        <dbReference type="PROSITE-ProRule" id="PRU00175"/>
    </source>
</evidence>
<accession>A0A165XY25</accession>
<keyword evidence="1" id="KW-0863">Zinc-finger</keyword>
<gene>
    <name evidence="4" type="ORF">SISSUDRAFT_521430</name>
</gene>
<feature type="compositionally biased region" description="Polar residues" evidence="2">
    <location>
        <begin position="26"/>
        <end position="35"/>
    </location>
</feature>
<feature type="region of interest" description="Disordered" evidence="2">
    <location>
        <begin position="105"/>
        <end position="126"/>
    </location>
</feature>
<dbReference type="Proteomes" id="UP000076798">
    <property type="component" value="Unassembled WGS sequence"/>
</dbReference>
<dbReference type="Pfam" id="PF15926">
    <property type="entry name" value="RNF220"/>
    <property type="match status" value="1"/>
</dbReference>
<dbReference type="InterPro" id="IPR052443">
    <property type="entry name" value="E3_ubiq-ligase_RNF220-like"/>
</dbReference>
<dbReference type="EMBL" id="KV428306">
    <property type="protein sequence ID" value="KZT32671.1"/>
    <property type="molecule type" value="Genomic_DNA"/>
</dbReference>
<keyword evidence="5" id="KW-1185">Reference proteome</keyword>
<reference evidence="4 5" key="1">
    <citation type="journal article" date="2016" name="Mol. Biol. Evol.">
        <title>Comparative Genomics of Early-Diverging Mushroom-Forming Fungi Provides Insights into the Origins of Lignocellulose Decay Capabilities.</title>
        <authorList>
            <person name="Nagy L.G."/>
            <person name="Riley R."/>
            <person name="Tritt A."/>
            <person name="Adam C."/>
            <person name="Daum C."/>
            <person name="Floudas D."/>
            <person name="Sun H."/>
            <person name="Yadav J.S."/>
            <person name="Pangilinan J."/>
            <person name="Larsson K.H."/>
            <person name="Matsuura K."/>
            <person name="Barry K."/>
            <person name="Labutti K."/>
            <person name="Kuo R."/>
            <person name="Ohm R.A."/>
            <person name="Bhattacharya S.S."/>
            <person name="Shirouzu T."/>
            <person name="Yoshinaga Y."/>
            <person name="Martin F.M."/>
            <person name="Grigoriev I.V."/>
            <person name="Hibbett D.S."/>
        </authorList>
    </citation>
    <scope>NUCLEOTIDE SEQUENCE [LARGE SCALE GENOMIC DNA]</scope>
    <source>
        <strain evidence="4 5">HHB10207 ss-3</strain>
    </source>
</reference>
<evidence type="ECO:0000313" key="4">
    <source>
        <dbReference type="EMBL" id="KZT32671.1"/>
    </source>
</evidence>
<dbReference type="InterPro" id="IPR031824">
    <property type="entry name" value="RNF220_mid"/>
</dbReference>
<sequence length="431" mass="47190">MSQSSPSKGKKRALSQDLSEQDTSHSRIPSPTTETPAKKSKKKADTRPCPVCDEPIPIRLLAAHLEFEMNKVQEVIDAVGSTSVLPAALELIGDSSFSRTRKARKSHVQQPHIDTGGIATDPELDPSIDQASKTIRTIIRNRRQRYTKLRDFTRDLLDDRKKIGASRGMVNGGDISICPVCEMEVPGDRDVVEAHVDACILGSVEAERQRMDDEGLEQYETAGETRVRVIGMTGTRGMGFDVRDSTQVDVDDELDIDGDEEDMYGEAQFTERDVITLNGNHAQEDVVIDDDEDGESAENALRMLVAAGKGPSQRPSLAVSGSELDILDSAIIRARAAGDKDALVAALDRKISRLETSQTPSPGANTPVTSENAGTTSLCRICIEVYTEPTVSTGCWHTCCRECWLRCLGTTKLCPICKRITSANELRRIYL</sequence>